<evidence type="ECO:0000313" key="2">
    <source>
        <dbReference type="Proteomes" id="UP001143910"/>
    </source>
</evidence>
<comment type="caution">
    <text evidence="1">The sequence shown here is derived from an EMBL/GenBank/DDBJ whole genome shotgun (WGS) entry which is preliminary data.</text>
</comment>
<dbReference type="EMBL" id="JANJQO010000366">
    <property type="protein sequence ID" value="KAJ2978533.1"/>
    <property type="molecule type" value="Genomic_DNA"/>
</dbReference>
<protein>
    <submittedName>
        <fullName evidence="1">Uncharacterized protein</fullName>
    </submittedName>
</protein>
<keyword evidence="2" id="KW-1185">Reference proteome</keyword>
<name>A0ACC1NI95_9HYPO</name>
<sequence length="593" mass="66704">MSALAEDHDHGVLPAVIEAANSPPTRKRTAPRGTASYPRKRAVTACQVCRARRTKCDSKKPSCSFCTKIGAKCITAAVDFSTFDPASLEIIERLDRLESLLTTQPSKPQAPDLPDSVEDEKHSTARATQFLGTHHPLSLISSAVLSWPVFLGRWDKEADALTRLRPLAQPESPSSTTYSSAPSVESLLDNPSASEELLERFFKHVHIKNPILEMSTLRKMVRHVCLDGLGWDAESCLVLLIWTLGAISTAFDDPNPCTRDSLNLASGLFSAAAKRLGALYATTGVVPAQCFFYAGVYLMSVFRPKAAWRHFIQALACCQDFEFATQTLRHPQSFENSSQAPAMEQRLYWSCWKSEVELRLHLGLVDFKVQDRVYPGRFPTLPSEPDSDSRAWFFYLAEISLRRLNTRARNDIGRLADTDGGENWQDLIKLVVSYESQVQRWLESLPETISLTTSPEDDDVLKNILRCHMVDFYELLYWTFTAAAINQKERSTAVDSYAKKGLDTAVERLDNAKFGFRYRHHGTWLLLQSSTRSAILLLAAHQSSSMQDMLPVNWLDMVSRAMEMLQFWIEDDESALDQFMILAQLHSAALRRA</sequence>
<evidence type="ECO:0000313" key="1">
    <source>
        <dbReference type="EMBL" id="KAJ2978533.1"/>
    </source>
</evidence>
<accession>A0ACC1NI95</accession>
<organism evidence="1 2">
    <name type="scientific">Zarea fungicola</name>
    <dbReference type="NCBI Taxonomy" id="93591"/>
    <lineage>
        <taxon>Eukaryota</taxon>
        <taxon>Fungi</taxon>
        <taxon>Dikarya</taxon>
        <taxon>Ascomycota</taxon>
        <taxon>Pezizomycotina</taxon>
        <taxon>Sordariomycetes</taxon>
        <taxon>Hypocreomycetidae</taxon>
        <taxon>Hypocreales</taxon>
        <taxon>Cordycipitaceae</taxon>
        <taxon>Zarea</taxon>
    </lineage>
</organism>
<dbReference type="Proteomes" id="UP001143910">
    <property type="component" value="Unassembled WGS sequence"/>
</dbReference>
<proteinExistence type="predicted"/>
<reference evidence="1" key="1">
    <citation type="submission" date="2022-08" db="EMBL/GenBank/DDBJ databases">
        <title>Genome Sequence of Lecanicillium fungicola.</title>
        <authorList>
            <person name="Buettner E."/>
        </authorList>
    </citation>
    <scope>NUCLEOTIDE SEQUENCE</scope>
    <source>
        <strain evidence="1">Babe33</strain>
    </source>
</reference>
<gene>
    <name evidence="1" type="ORF">NQ176_g3769</name>
</gene>